<feature type="region of interest" description="Disordered" evidence="1">
    <location>
        <begin position="109"/>
        <end position="212"/>
    </location>
</feature>
<evidence type="ECO:0000256" key="1">
    <source>
        <dbReference type="SAM" id="MobiDB-lite"/>
    </source>
</evidence>
<reference evidence="2 3" key="1">
    <citation type="journal article" date="2010" name="Nature">
        <title>Perigord black truffle genome uncovers evolutionary origins and mechanisms of symbiosis.</title>
        <authorList>
            <person name="Martin F."/>
            <person name="Kohler A."/>
            <person name="Murat C."/>
            <person name="Balestrini R."/>
            <person name="Coutinho P.M."/>
            <person name="Jaillon O."/>
            <person name="Montanini B."/>
            <person name="Morin E."/>
            <person name="Noel B."/>
            <person name="Percudani R."/>
            <person name="Porcel B."/>
            <person name="Rubini A."/>
            <person name="Amicucci A."/>
            <person name="Amselem J."/>
            <person name="Anthouard V."/>
            <person name="Arcioni S."/>
            <person name="Artiguenave F."/>
            <person name="Aury J.M."/>
            <person name="Ballario P."/>
            <person name="Bolchi A."/>
            <person name="Brenna A."/>
            <person name="Brun A."/>
            <person name="Buee M."/>
            <person name="Cantarel B."/>
            <person name="Chevalier G."/>
            <person name="Couloux A."/>
            <person name="Da Silva C."/>
            <person name="Denoeud F."/>
            <person name="Duplessis S."/>
            <person name="Ghignone S."/>
            <person name="Hilselberger B."/>
            <person name="Iotti M."/>
            <person name="Marcais B."/>
            <person name="Mello A."/>
            <person name="Miranda M."/>
            <person name="Pacioni G."/>
            <person name="Quesneville H."/>
            <person name="Riccioni C."/>
            <person name="Ruotolo R."/>
            <person name="Splivallo R."/>
            <person name="Stocchi V."/>
            <person name="Tisserant E."/>
            <person name="Viscomi A.R."/>
            <person name="Zambonelli A."/>
            <person name="Zampieri E."/>
            <person name="Henrissat B."/>
            <person name="Lebrun M.H."/>
            <person name="Paolocci F."/>
            <person name="Bonfante P."/>
            <person name="Ottonello S."/>
            <person name="Wincker P."/>
        </authorList>
    </citation>
    <scope>NUCLEOTIDE SEQUENCE [LARGE SCALE GENOMIC DNA]</scope>
    <source>
        <strain evidence="2 3">Mel28</strain>
    </source>
</reference>
<dbReference type="InterPro" id="IPR039970">
    <property type="entry name" value="TF_Grauzone"/>
</dbReference>
<dbReference type="Proteomes" id="UP000006911">
    <property type="component" value="Unassembled WGS sequence"/>
</dbReference>
<dbReference type="InParanoid" id="D5GBV1"/>
<dbReference type="RefSeq" id="XP_002837760.1">
    <property type="nucleotide sequence ID" value="XM_002837714.1"/>
</dbReference>
<dbReference type="HOGENOM" id="CLU_601574_0_0_1"/>
<keyword evidence="3" id="KW-1185">Reference proteome</keyword>
<evidence type="ECO:0000313" key="2">
    <source>
        <dbReference type="EMBL" id="CAZ81951.1"/>
    </source>
</evidence>
<dbReference type="STRING" id="656061.D5GBV1"/>
<dbReference type="PANTHER" id="PTHR23225:SF2">
    <property type="entry name" value="AT09679P-RELATED"/>
    <property type="match status" value="1"/>
</dbReference>
<dbReference type="GO" id="GO:0003700">
    <property type="term" value="F:DNA-binding transcription factor activity"/>
    <property type="evidence" value="ECO:0007669"/>
    <property type="project" value="InterPro"/>
</dbReference>
<feature type="compositionally biased region" description="Basic residues" evidence="1">
    <location>
        <begin position="137"/>
        <end position="146"/>
    </location>
</feature>
<name>D5GBV1_TUBMM</name>
<dbReference type="Gene3D" id="3.30.160.60">
    <property type="entry name" value="Classic Zinc Finger"/>
    <property type="match status" value="1"/>
</dbReference>
<organism evidence="2 3">
    <name type="scientific">Tuber melanosporum (strain Mel28)</name>
    <name type="common">Perigord black truffle</name>
    <dbReference type="NCBI Taxonomy" id="656061"/>
    <lineage>
        <taxon>Eukaryota</taxon>
        <taxon>Fungi</taxon>
        <taxon>Dikarya</taxon>
        <taxon>Ascomycota</taxon>
        <taxon>Pezizomycotina</taxon>
        <taxon>Pezizomycetes</taxon>
        <taxon>Pezizales</taxon>
        <taxon>Tuberaceae</taxon>
        <taxon>Tuber</taxon>
    </lineage>
</organism>
<evidence type="ECO:0000313" key="3">
    <source>
        <dbReference type="Proteomes" id="UP000006911"/>
    </source>
</evidence>
<proteinExistence type="predicted"/>
<sequence>MRAAKKGVGIKSQWPDPFATKSSNSPSCLSLRRAYSEAGALRKAVKRRPVCYAPSHEAGSLAHAQPRIQKQIFFFLAARRGIWYIRVWVVPGDCHIYFFSCREVSSKMEDDQNTKTVSKKAERSVGKRGGGGEAKGRSRRNGRKRAKTIDQQPKNDEEMETVLAVEEGEGGGEKSTTATVATESKDVTDTKDVSETKEGTDQAKKLSSGRKKTTMKAAKRELSCNDHPTVVFKSNSDLRNHLSSHPRPYHCIFSFASCPQTFSSKNEWKRHVHSQHLLFNYWRCDQASCSPQTDPPPSPSGAREKNTFNRKDLFTLHVKRMHSTTVTMPEGLSDMVERCKRQRRKPPAWEKCGHCGRKWTREEFGEKMEHIGGHLEVDAGGEKAEGAEQGWRIDNEFIEWAVEEGIVERADLEKEKAVGVEGVILGGGERAKDFDGRYRLVNVVKPGTRGLKPST</sequence>
<feature type="compositionally biased region" description="Basic and acidic residues" evidence="1">
    <location>
        <begin position="183"/>
        <end position="204"/>
    </location>
</feature>
<dbReference type="KEGG" id="tml:GSTUM_00005597001"/>
<gene>
    <name evidence="2" type="ORF">GSTUM_00005597001</name>
</gene>
<dbReference type="GeneID" id="9182988"/>
<dbReference type="EMBL" id="FN430097">
    <property type="protein sequence ID" value="CAZ81951.1"/>
    <property type="molecule type" value="Genomic_DNA"/>
</dbReference>
<feature type="compositionally biased region" description="Basic and acidic residues" evidence="1">
    <location>
        <begin position="109"/>
        <end position="125"/>
    </location>
</feature>
<dbReference type="AlphaFoldDB" id="D5GBV1"/>
<dbReference type="PANTHER" id="PTHR23225">
    <property type="entry name" value="ZINC FINGER PROTEIN"/>
    <property type="match status" value="1"/>
</dbReference>
<protein>
    <submittedName>
        <fullName evidence="2">(Perigord truffle) hypothetical protein</fullName>
    </submittedName>
</protein>
<dbReference type="eggNOG" id="ENOG502S60G">
    <property type="taxonomic scope" value="Eukaryota"/>
</dbReference>
<accession>D5GBV1</accession>